<accession>A0ABT7L3D2</accession>
<comment type="caution">
    <text evidence="1">The sequence shown here is derived from an EMBL/GenBank/DDBJ whole genome shotgun (WGS) entry which is preliminary data.</text>
</comment>
<dbReference type="RefSeq" id="WP_285931381.1">
    <property type="nucleotide sequence ID" value="NZ_JASTZU010000027.1"/>
</dbReference>
<gene>
    <name evidence="1" type="ORF">QQS35_07845</name>
</gene>
<evidence type="ECO:0000313" key="1">
    <source>
        <dbReference type="EMBL" id="MDL4840354.1"/>
    </source>
</evidence>
<keyword evidence="2" id="KW-1185">Reference proteome</keyword>
<sequence>MNKLLDCTSIVTIYESLEEIIGPKIRHFVRDHRNRFSLSKHGIVNFDRVSIEEIKHYFKVSTFDYNEIVVHHAASIISQDSYKYGGLYNLKTLAKKTNNSFKDFLLDNGISFKLDSEGYPFFEYKDKRVTSRYLELRYKKDSNINGFLFSYSLKEDTNIDKIRLCPEIIKHLGEVVGLNLKAKWEAISVPSGISFKTNLFNIHKDTFGFECSLYIKQEHFIKYSLDYLLIFDAIRYEYPKDHPMIFLKADQIVEPKDILSIKTLGEVE</sequence>
<protein>
    <submittedName>
        <fullName evidence="1">Uncharacterized protein</fullName>
    </submittedName>
</protein>
<organism evidence="1 2">
    <name type="scientific">Aquibacillus rhizosphaerae</name>
    <dbReference type="NCBI Taxonomy" id="3051431"/>
    <lineage>
        <taxon>Bacteria</taxon>
        <taxon>Bacillati</taxon>
        <taxon>Bacillota</taxon>
        <taxon>Bacilli</taxon>
        <taxon>Bacillales</taxon>
        <taxon>Bacillaceae</taxon>
        <taxon>Aquibacillus</taxon>
    </lineage>
</organism>
<evidence type="ECO:0000313" key="2">
    <source>
        <dbReference type="Proteomes" id="UP001235343"/>
    </source>
</evidence>
<name>A0ABT7L3D2_9BACI</name>
<proteinExistence type="predicted"/>
<reference evidence="1 2" key="1">
    <citation type="submission" date="2023-06" db="EMBL/GenBank/DDBJ databases">
        <title>Aquibacillus rhizosphaerae LR5S19.</title>
        <authorList>
            <person name="Sun J.-Q."/>
        </authorList>
    </citation>
    <scope>NUCLEOTIDE SEQUENCE [LARGE SCALE GENOMIC DNA]</scope>
    <source>
        <strain evidence="1 2">LR5S19</strain>
    </source>
</reference>
<dbReference type="EMBL" id="JASTZU010000027">
    <property type="protein sequence ID" value="MDL4840354.1"/>
    <property type="molecule type" value="Genomic_DNA"/>
</dbReference>
<dbReference type="Proteomes" id="UP001235343">
    <property type="component" value="Unassembled WGS sequence"/>
</dbReference>